<comment type="caution">
    <text evidence="2">The sequence shown here is derived from an EMBL/GenBank/DDBJ whole genome shotgun (WGS) entry which is preliminary data.</text>
</comment>
<accession>A0A2G8SM70</accession>
<protein>
    <recommendedName>
        <fullName evidence="1">F-box domain-containing protein</fullName>
    </recommendedName>
</protein>
<dbReference type="PROSITE" id="PS50181">
    <property type="entry name" value="FBOX"/>
    <property type="match status" value="1"/>
</dbReference>
<evidence type="ECO:0000313" key="2">
    <source>
        <dbReference type="EMBL" id="PIL34866.1"/>
    </source>
</evidence>
<gene>
    <name evidence="2" type="ORF">GSI_02653</name>
</gene>
<evidence type="ECO:0000313" key="3">
    <source>
        <dbReference type="Proteomes" id="UP000230002"/>
    </source>
</evidence>
<dbReference type="EMBL" id="AYKW01000004">
    <property type="protein sequence ID" value="PIL34866.1"/>
    <property type="molecule type" value="Genomic_DNA"/>
</dbReference>
<organism evidence="2 3">
    <name type="scientific">Ganoderma sinense ZZ0214-1</name>
    <dbReference type="NCBI Taxonomy" id="1077348"/>
    <lineage>
        <taxon>Eukaryota</taxon>
        <taxon>Fungi</taxon>
        <taxon>Dikarya</taxon>
        <taxon>Basidiomycota</taxon>
        <taxon>Agaricomycotina</taxon>
        <taxon>Agaricomycetes</taxon>
        <taxon>Polyporales</taxon>
        <taxon>Polyporaceae</taxon>
        <taxon>Ganoderma</taxon>
    </lineage>
</organism>
<sequence>MVQLPPEVYSVIASYVHSRDLLRLARTTKALQRAAEPRIYENVVLRDAQSAYLGCHSITMRDGLRAPYVKRFVLYEDPRRSSPRNNFSAVSAQFWLIIQLALTMTVNLDSLVFWDPLSAHSWILNHEQIRFQLREANLRLPWDAHLVEFLQKQDKLQALNASDSAEDGPLCPLPPTALGALESFSGSVLVVAELLGCPLTRLQIVLDDDTAPILPTVVGDLGKIMRGLRSLSMVNLPGSLLLETVQLVATSVFASTLRYLGVLPLSCTEPDALNGCLMNMHALEVLEVDVTRWEPQPPEWMHRPILLGFHMFAPSLNQVVFWVGSARVLWYLPHDGDWQRVRSAGRAPGNDILWRSF</sequence>
<dbReference type="InterPro" id="IPR001810">
    <property type="entry name" value="F-box_dom"/>
</dbReference>
<dbReference type="CDD" id="cd09917">
    <property type="entry name" value="F-box_SF"/>
    <property type="match status" value="1"/>
</dbReference>
<dbReference type="InterPro" id="IPR036047">
    <property type="entry name" value="F-box-like_dom_sf"/>
</dbReference>
<keyword evidence="3" id="KW-1185">Reference proteome</keyword>
<dbReference type="AlphaFoldDB" id="A0A2G8SM70"/>
<dbReference type="OrthoDB" id="3250756at2759"/>
<reference evidence="2 3" key="1">
    <citation type="journal article" date="2015" name="Sci. Rep.">
        <title>Chromosome-level genome map provides insights into diverse defense mechanisms in the medicinal fungus Ganoderma sinense.</title>
        <authorList>
            <person name="Zhu Y."/>
            <person name="Xu J."/>
            <person name="Sun C."/>
            <person name="Zhou S."/>
            <person name="Xu H."/>
            <person name="Nelson D.R."/>
            <person name="Qian J."/>
            <person name="Song J."/>
            <person name="Luo H."/>
            <person name="Xiang L."/>
            <person name="Li Y."/>
            <person name="Xu Z."/>
            <person name="Ji A."/>
            <person name="Wang L."/>
            <person name="Lu S."/>
            <person name="Hayward A."/>
            <person name="Sun W."/>
            <person name="Li X."/>
            <person name="Schwartz D.C."/>
            <person name="Wang Y."/>
            <person name="Chen S."/>
        </authorList>
    </citation>
    <scope>NUCLEOTIDE SEQUENCE [LARGE SCALE GENOMIC DNA]</scope>
    <source>
        <strain evidence="2 3">ZZ0214-1</strain>
    </source>
</reference>
<dbReference type="SUPFAM" id="SSF81383">
    <property type="entry name" value="F-box domain"/>
    <property type="match status" value="1"/>
</dbReference>
<name>A0A2G8SM70_9APHY</name>
<feature type="domain" description="F-box" evidence="1">
    <location>
        <begin position="1"/>
        <end position="43"/>
    </location>
</feature>
<dbReference type="Proteomes" id="UP000230002">
    <property type="component" value="Unassembled WGS sequence"/>
</dbReference>
<proteinExistence type="predicted"/>
<evidence type="ECO:0000259" key="1">
    <source>
        <dbReference type="PROSITE" id="PS50181"/>
    </source>
</evidence>